<evidence type="ECO:0000256" key="1">
    <source>
        <dbReference type="SAM" id="MobiDB-lite"/>
    </source>
</evidence>
<accession>A0ABN9T2B4</accession>
<gene>
    <name evidence="3" type="ORF">PCOR1329_LOCUS34889</name>
</gene>
<name>A0ABN9T2B4_9DINO</name>
<protein>
    <recommendedName>
        <fullName evidence="2">Mei2-like C-terminal RNA recognition motif domain-containing protein</fullName>
    </recommendedName>
</protein>
<feature type="compositionally biased region" description="Basic and acidic residues" evidence="1">
    <location>
        <begin position="52"/>
        <end position="66"/>
    </location>
</feature>
<dbReference type="Pfam" id="PF04059">
    <property type="entry name" value="RRM_2"/>
    <property type="match status" value="1"/>
</dbReference>
<dbReference type="InterPro" id="IPR012677">
    <property type="entry name" value="Nucleotide-bd_a/b_plait_sf"/>
</dbReference>
<dbReference type="InterPro" id="IPR035979">
    <property type="entry name" value="RBD_domain_sf"/>
</dbReference>
<proteinExistence type="predicted"/>
<dbReference type="Proteomes" id="UP001189429">
    <property type="component" value="Unassembled WGS sequence"/>
</dbReference>
<reference evidence="3" key="1">
    <citation type="submission" date="2023-10" db="EMBL/GenBank/DDBJ databases">
        <authorList>
            <person name="Chen Y."/>
            <person name="Shah S."/>
            <person name="Dougan E. K."/>
            <person name="Thang M."/>
            <person name="Chan C."/>
        </authorList>
    </citation>
    <scope>NUCLEOTIDE SEQUENCE [LARGE SCALE GENOMIC DNA]</scope>
</reference>
<feature type="domain" description="Mei2-like C-terminal RNA recognition motif" evidence="2">
    <location>
        <begin position="114"/>
        <end position="211"/>
    </location>
</feature>
<feature type="compositionally biased region" description="Low complexity" evidence="1">
    <location>
        <begin position="69"/>
        <end position="80"/>
    </location>
</feature>
<evidence type="ECO:0000313" key="4">
    <source>
        <dbReference type="Proteomes" id="UP001189429"/>
    </source>
</evidence>
<feature type="region of interest" description="Disordered" evidence="1">
    <location>
        <begin position="39"/>
        <end position="97"/>
    </location>
</feature>
<dbReference type="Gene3D" id="3.30.70.330">
    <property type="match status" value="1"/>
</dbReference>
<evidence type="ECO:0000313" key="3">
    <source>
        <dbReference type="EMBL" id="CAK0839118.1"/>
    </source>
</evidence>
<evidence type="ECO:0000259" key="2">
    <source>
        <dbReference type="Pfam" id="PF04059"/>
    </source>
</evidence>
<dbReference type="EMBL" id="CAUYUJ010014271">
    <property type="protein sequence ID" value="CAK0839118.1"/>
    <property type="molecule type" value="Genomic_DNA"/>
</dbReference>
<feature type="region of interest" description="Disordered" evidence="1">
    <location>
        <begin position="228"/>
        <end position="276"/>
    </location>
</feature>
<feature type="compositionally biased region" description="Basic residues" evidence="1">
    <location>
        <begin position="85"/>
        <end position="95"/>
    </location>
</feature>
<dbReference type="InterPro" id="IPR007201">
    <property type="entry name" value="Mei2-like_Rrm_C"/>
</dbReference>
<dbReference type="SUPFAM" id="SSF54928">
    <property type="entry name" value="RNA-binding domain, RBD"/>
    <property type="match status" value="1"/>
</dbReference>
<sequence>MFVGDQVARRAELDGKKCDSEAVACESAACESTVVTYPDTESEFGDYSGTCDTRRDSAGEQQEPRVADGAAQQPQPSQGSEQGRKCRGRGRKKRVAQANKIKEMTSTSGPHSITTVMVRNVPERCQQDEFVSELDKSGFQGMYDFCYMPRDFKSSLNKGYVFLNFKTPTAARCFKNMWHGWQRFSNHPDSDSRRLQVTAAHIQGFEANIAMLETAGTIRNPNYRRLVISNSDPDRGSLEQSSPAAQPAARLPATPPQISGLAEGAGPQTALSKPPGEFLSASAGACPQVSASEYHFEQHPNSVTYLPFGSCQWTDLARQQGTQLFPWPAMGQWGHPAL</sequence>
<comment type="caution">
    <text evidence="3">The sequence shown here is derived from an EMBL/GenBank/DDBJ whole genome shotgun (WGS) entry which is preliminary data.</text>
</comment>
<keyword evidence="4" id="KW-1185">Reference proteome</keyword>
<organism evidence="3 4">
    <name type="scientific">Prorocentrum cordatum</name>
    <dbReference type="NCBI Taxonomy" id="2364126"/>
    <lineage>
        <taxon>Eukaryota</taxon>
        <taxon>Sar</taxon>
        <taxon>Alveolata</taxon>
        <taxon>Dinophyceae</taxon>
        <taxon>Prorocentrales</taxon>
        <taxon>Prorocentraceae</taxon>
        <taxon>Prorocentrum</taxon>
    </lineage>
</organism>